<evidence type="ECO:0000256" key="2">
    <source>
        <dbReference type="ARBA" id="ARBA00022692"/>
    </source>
</evidence>
<accession>A0A6J4UDK7</accession>
<gene>
    <name evidence="7" type="ORF">AVDCRST_MAG43-705</name>
</gene>
<keyword evidence="2 5" id="KW-0812">Transmembrane</keyword>
<keyword evidence="4 5" id="KW-0472">Membrane</keyword>
<organism evidence="7">
    <name type="scientific">uncultured Thermomicrobiales bacterium</name>
    <dbReference type="NCBI Taxonomy" id="1645740"/>
    <lineage>
        <taxon>Bacteria</taxon>
        <taxon>Pseudomonadati</taxon>
        <taxon>Thermomicrobiota</taxon>
        <taxon>Thermomicrobia</taxon>
        <taxon>Thermomicrobiales</taxon>
        <taxon>environmental samples</taxon>
    </lineage>
</organism>
<evidence type="ECO:0000313" key="7">
    <source>
        <dbReference type="EMBL" id="CAA9547107.1"/>
    </source>
</evidence>
<keyword evidence="3 5" id="KW-1133">Transmembrane helix</keyword>
<dbReference type="Pfam" id="PF00528">
    <property type="entry name" value="BPD_transp_1"/>
    <property type="match status" value="1"/>
</dbReference>
<evidence type="ECO:0000256" key="5">
    <source>
        <dbReference type="RuleBase" id="RU363032"/>
    </source>
</evidence>
<feature type="transmembrane region" description="Helical" evidence="5">
    <location>
        <begin position="129"/>
        <end position="155"/>
    </location>
</feature>
<dbReference type="InterPro" id="IPR000515">
    <property type="entry name" value="MetI-like"/>
</dbReference>
<dbReference type="PANTHER" id="PTHR43376">
    <property type="entry name" value="OLIGOPEPTIDE TRANSPORT SYSTEM PERMEASE PROTEIN"/>
    <property type="match status" value="1"/>
</dbReference>
<protein>
    <submittedName>
        <fullName evidence="7">ABC transporter, permease protein 1 (Cluster 5, nickel/peptides/opines)</fullName>
    </submittedName>
</protein>
<feature type="domain" description="ABC transmembrane type-1" evidence="6">
    <location>
        <begin position="129"/>
        <end position="344"/>
    </location>
</feature>
<feature type="transmembrane region" description="Helical" evidence="5">
    <location>
        <begin position="279"/>
        <end position="305"/>
    </location>
</feature>
<dbReference type="CDD" id="cd06261">
    <property type="entry name" value="TM_PBP2"/>
    <property type="match status" value="1"/>
</dbReference>
<sequence length="359" mass="39606">MATMISDTVVVAEEQAAQTSRLRGFLGHFLLRRIFRAFLTIFFVSSLIFFLVRLLPGSPVEVYISQQIQQYGYSYDEAANQARSLFAIDTDQPLLLQYLDYLKNLAQGDLGMSLTAPGTTVASIIQSRIWWTVFSVGIGLLLSFVFGSLIGMLMAYRRGGVFDGAASTFGAITNSIPDYQLALLTIVVLGVRLEWVPYTEMRGAVTSGQPVEFSLAFFADAFYHAMLPIAVYVFVSIGGWMLLMKSTTIAALEEDYVTAARARGIPEWRVLIFYVGRNAILPLFTTLTVSIGFVVGGSLLVEPIFQYQGIGSRLYDALNARDYTTLQGILLIITASVVIANLIADLVYSRLDPRIRSKG</sequence>
<feature type="transmembrane region" description="Helical" evidence="5">
    <location>
        <begin position="221"/>
        <end position="243"/>
    </location>
</feature>
<dbReference type="GO" id="GO:0005886">
    <property type="term" value="C:plasma membrane"/>
    <property type="evidence" value="ECO:0007669"/>
    <property type="project" value="UniProtKB-SubCell"/>
</dbReference>
<evidence type="ECO:0000256" key="1">
    <source>
        <dbReference type="ARBA" id="ARBA00004651"/>
    </source>
</evidence>
<evidence type="ECO:0000259" key="6">
    <source>
        <dbReference type="PROSITE" id="PS50928"/>
    </source>
</evidence>
<name>A0A6J4UDK7_9BACT</name>
<dbReference type="AlphaFoldDB" id="A0A6J4UDK7"/>
<dbReference type="PROSITE" id="PS50928">
    <property type="entry name" value="ABC_TM1"/>
    <property type="match status" value="1"/>
</dbReference>
<feature type="transmembrane region" description="Helical" evidence="5">
    <location>
        <begin position="325"/>
        <end position="348"/>
    </location>
</feature>
<keyword evidence="5" id="KW-0813">Transport</keyword>
<dbReference type="Gene3D" id="1.10.3720.10">
    <property type="entry name" value="MetI-like"/>
    <property type="match status" value="1"/>
</dbReference>
<feature type="transmembrane region" description="Helical" evidence="5">
    <location>
        <begin position="34"/>
        <end position="55"/>
    </location>
</feature>
<proteinExistence type="inferred from homology"/>
<evidence type="ECO:0000256" key="3">
    <source>
        <dbReference type="ARBA" id="ARBA00022989"/>
    </source>
</evidence>
<evidence type="ECO:0000256" key="4">
    <source>
        <dbReference type="ARBA" id="ARBA00023136"/>
    </source>
</evidence>
<reference evidence="7" key="1">
    <citation type="submission" date="2020-02" db="EMBL/GenBank/DDBJ databases">
        <authorList>
            <person name="Meier V. D."/>
        </authorList>
    </citation>
    <scope>NUCLEOTIDE SEQUENCE</scope>
    <source>
        <strain evidence="7">AVDCRST_MAG43</strain>
    </source>
</reference>
<comment type="similarity">
    <text evidence="5">Belongs to the binding-protein-dependent transport system permease family.</text>
</comment>
<dbReference type="PANTHER" id="PTHR43376:SF1">
    <property type="entry name" value="OLIGOPEPTIDE TRANSPORT SYSTEM PERMEASE PROTEIN"/>
    <property type="match status" value="1"/>
</dbReference>
<comment type="subcellular location">
    <subcellularLocation>
        <location evidence="1 5">Cell membrane</location>
        <topology evidence="1 5">Multi-pass membrane protein</topology>
    </subcellularLocation>
</comment>
<dbReference type="InterPro" id="IPR035906">
    <property type="entry name" value="MetI-like_sf"/>
</dbReference>
<dbReference type="SUPFAM" id="SSF161098">
    <property type="entry name" value="MetI-like"/>
    <property type="match status" value="1"/>
</dbReference>
<dbReference type="GO" id="GO:0055085">
    <property type="term" value="P:transmembrane transport"/>
    <property type="evidence" value="ECO:0007669"/>
    <property type="project" value="InterPro"/>
</dbReference>
<dbReference type="EMBL" id="CADCWI010000039">
    <property type="protein sequence ID" value="CAA9547107.1"/>
    <property type="molecule type" value="Genomic_DNA"/>
</dbReference>